<comment type="caution">
    <text evidence="1">The sequence shown here is derived from an EMBL/GenBank/DDBJ whole genome shotgun (WGS) entry which is preliminary data.</text>
</comment>
<dbReference type="EMBL" id="JACHXF010000015">
    <property type="protein sequence ID" value="MBB3098613.1"/>
    <property type="molecule type" value="Genomic_DNA"/>
</dbReference>
<accession>A0A7W5ALS5</accession>
<reference evidence="1 2" key="1">
    <citation type="submission" date="2020-08" db="EMBL/GenBank/DDBJ databases">
        <title>Genomic Encyclopedia of Type Strains, Phase III (KMG-III): the genomes of soil and plant-associated and newly described type strains.</title>
        <authorList>
            <person name="Whitman W."/>
        </authorList>
    </citation>
    <scope>NUCLEOTIDE SEQUENCE [LARGE SCALE GENOMIC DNA]</scope>
    <source>
        <strain evidence="1 2">CECT 3287</strain>
    </source>
</reference>
<proteinExistence type="predicted"/>
<dbReference type="AlphaFoldDB" id="A0A7W5ALS5"/>
<dbReference type="RefSeq" id="WP_229795210.1">
    <property type="nucleotide sequence ID" value="NZ_BMPW01000017.1"/>
</dbReference>
<evidence type="ECO:0000313" key="2">
    <source>
        <dbReference type="Proteomes" id="UP000590749"/>
    </source>
</evidence>
<dbReference type="Proteomes" id="UP000590749">
    <property type="component" value="Unassembled WGS sequence"/>
</dbReference>
<name>A0A7W5ALS5_9ACTN</name>
<sequence length="74" mass="7736">MSNHDNSGETPELTLLTTLCGGGSCPTVYRTDRGTLIVQGYTVSADSVDLDLPDGEQLVEIPAELLAAAVRADT</sequence>
<gene>
    <name evidence="1" type="ORF">FHR83_006312</name>
</gene>
<organism evidence="1 2">
    <name type="scientific">Actinoplanes campanulatus</name>
    <dbReference type="NCBI Taxonomy" id="113559"/>
    <lineage>
        <taxon>Bacteria</taxon>
        <taxon>Bacillati</taxon>
        <taxon>Actinomycetota</taxon>
        <taxon>Actinomycetes</taxon>
        <taxon>Micromonosporales</taxon>
        <taxon>Micromonosporaceae</taxon>
        <taxon>Actinoplanes</taxon>
    </lineage>
</organism>
<evidence type="ECO:0000313" key="1">
    <source>
        <dbReference type="EMBL" id="MBB3098613.1"/>
    </source>
</evidence>
<keyword evidence="2" id="KW-1185">Reference proteome</keyword>
<protein>
    <submittedName>
        <fullName evidence="1">Uncharacterized protein</fullName>
    </submittedName>
</protein>